<keyword evidence="7" id="KW-1185">Reference proteome</keyword>
<dbReference type="InterPro" id="IPR001288">
    <property type="entry name" value="Translation_initiation_fac_3"/>
</dbReference>
<proteinExistence type="inferred from homology"/>
<feature type="domain" description="Translation initiation factor 3 N-terminal" evidence="5">
    <location>
        <begin position="1"/>
        <end position="60"/>
    </location>
</feature>
<evidence type="ECO:0000313" key="6">
    <source>
        <dbReference type="EMBL" id="CAI7994157.1"/>
    </source>
</evidence>
<evidence type="ECO:0000313" key="7">
    <source>
        <dbReference type="Proteomes" id="UP001174909"/>
    </source>
</evidence>
<dbReference type="Gene3D" id="3.10.20.80">
    <property type="entry name" value="Translation initiation factor 3 (IF-3), N-terminal domain"/>
    <property type="match status" value="1"/>
</dbReference>
<dbReference type="InterPro" id="IPR019814">
    <property type="entry name" value="Translation_initiation_fac_3_N"/>
</dbReference>
<evidence type="ECO:0000256" key="2">
    <source>
        <dbReference type="ARBA" id="ARBA00022540"/>
    </source>
</evidence>
<keyword evidence="3" id="KW-0648">Protein biosynthesis</keyword>
<dbReference type="GO" id="GO:0043022">
    <property type="term" value="F:ribosome binding"/>
    <property type="evidence" value="ECO:0007669"/>
    <property type="project" value="TreeGrafter"/>
</dbReference>
<name>A0AA35QVS9_GEOBA</name>
<comment type="caution">
    <text evidence="6">The sequence shown here is derived from an EMBL/GenBank/DDBJ whole genome shotgun (WGS) entry which is preliminary data.</text>
</comment>
<dbReference type="EMBL" id="CASHTH010000207">
    <property type="protein sequence ID" value="CAI7994157.1"/>
    <property type="molecule type" value="Genomic_DNA"/>
</dbReference>
<dbReference type="GO" id="GO:0003743">
    <property type="term" value="F:translation initiation factor activity"/>
    <property type="evidence" value="ECO:0007669"/>
    <property type="project" value="UniProtKB-KW"/>
</dbReference>
<dbReference type="GO" id="GO:0005829">
    <property type="term" value="C:cytosol"/>
    <property type="evidence" value="ECO:0007669"/>
    <property type="project" value="TreeGrafter"/>
</dbReference>
<gene>
    <name evidence="6" type="ORF">GBAR_LOCUS1398</name>
</gene>
<accession>A0AA35QVS9</accession>
<dbReference type="InterPro" id="IPR036788">
    <property type="entry name" value="T_IF-3_C_sf"/>
</dbReference>
<dbReference type="GO" id="GO:0016020">
    <property type="term" value="C:membrane"/>
    <property type="evidence" value="ECO:0007669"/>
    <property type="project" value="TreeGrafter"/>
</dbReference>
<comment type="similarity">
    <text evidence="1">Belongs to the IF-3 family.</text>
</comment>
<dbReference type="InterPro" id="IPR036787">
    <property type="entry name" value="T_IF-3_N_sf"/>
</dbReference>
<feature type="domain" description="Translation initiation factor 3 C-terminal" evidence="4">
    <location>
        <begin position="69"/>
        <end position="153"/>
    </location>
</feature>
<evidence type="ECO:0000256" key="1">
    <source>
        <dbReference type="ARBA" id="ARBA00005439"/>
    </source>
</evidence>
<dbReference type="Pfam" id="PF05198">
    <property type="entry name" value="IF3_N"/>
    <property type="match status" value="1"/>
</dbReference>
<protein>
    <submittedName>
        <fullName evidence="6">Translation initiation factor IF-3</fullName>
    </submittedName>
</protein>
<organism evidence="6 7">
    <name type="scientific">Geodia barretti</name>
    <name type="common">Barrett's horny sponge</name>
    <dbReference type="NCBI Taxonomy" id="519541"/>
    <lineage>
        <taxon>Eukaryota</taxon>
        <taxon>Metazoa</taxon>
        <taxon>Porifera</taxon>
        <taxon>Demospongiae</taxon>
        <taxon>Heteroscleromorpha</taxon>
        <taxon>Tetractinellida</taxon>
        <taxon>Astrophorina</taxon>
        <taxon>Geodiidae</taxon>
        <taxon>Geodia</taxon>
    </lineage>
</organism>
<dbReference type="PROSITE" id="PS00938">
    <property type="entry name" value="IF3"/>
    <property type="match status" value="1"/>
</dbReference>
<dbReference type="GO" id="GO:0032790">
    <property type="term" value="P:ribosome disassembly"/>
    <property type="evidence" value="ECO:0007669"/>
    <property type="project" value="TreeGrafter"/>
</dbReference>
<dbReference type="InterPro" id="IPR019813">
    <property type="entry name" value="Translation_initiation_fac3_CS"/>
</dbReference>
<dbReference type="AlphaFoldDB" id="A0AA35QVS9"/>
<dbReference type="InterPro" id="IPR019815">
    <property type="entry name" value="Translation_initiation_fac_3_C"/>
</dbReference>
<evidence type="ECO:0000259" key="4">
    <source>
        <dbReference type="Pfam" id="PF00707"/>
    </source>
</evidence>
<dbReference type="Pfam" id="PF00707">
    <property type="entry name" value="IF3_C"/>
    <property type="match status" value="1"/>
</dbReference>
<dbReference type="NCBIfam" id="TIGR00168">
    <property type="entry name" value="infC"/>
    <property type="match status" value="1"/>
</dbReference>
<dbReference type="SUPFAM" id="SSF54364">
    <property type="entry name" value="Translation initiation factor IF3, N-terminal domain"/>
    <property type="match status" value="1"/>
</dbReference>
<dbReference type="Gene3D" id="3.30.110.10">
    <property type="entry name" value="Translation initiation factor 3 (IF-3), C-terminal domain"/>
    <property type="match status" value="1"/>
</dbReference>
<sequence length="189" mass="21644">VLVIGEDGEKLGDLALTDARRLAADRGLDLVEIVANRNPPVCKIMNYGRFVYQQSKKSQDSKKHQKQNQVKEVKFRIIIGQHDRATKMKQIERFLHEGHKVKATIWFKRARERSRRELGDRILDDVTARLAEIATVESRSSIVGNQMSMILAPTRRLLEALRIERAEKAETEEDPHVARTRRALRVAAG</sequence>
<evidence type="ECO:0000256" key="3">
    <source>
        <dbReference type="ARBA" id="ARBA00022917"/>
    </source>
</evidence>
<evidence type="ECO:0000259" key="5">
    <source>
        <dbReference type="Pfam" id="PF05198"/>
    </source>
</evidence>
<reference evidence="6" key="1">
    <citation type="submission" date="2023-03" db="EMBL/GenBank/DDBJ databases">
        <authorList>
            <person name="Steffen K."/>
            <person name="Cardenas P."/>
        </authorList>
    </citation>
    <scope>NUCLEOTIDE SEQUENCE</scope>
</reference>
<dbReference type="PANTHER" id="PTHR10938:SF0">
    <property type="entry name" value="TRANSLATION INITIATION FACTOR IF-3, MITOCHONDRIAL"/>
    <property type="match status" value="1"/>
</dbReference>
<dbReference type="PANTHER" id="PTHR10938">
    <property type="entry name" value="TRANSLATION INITIATION FACTOR IF-3"/>
    <property type="match status" value="1"/>
</dbReference>
<feature type="non-terminal residue" evidence="6">
    <location>
        <position position="1"/>
    </location>
</feature>
<dbReference type="Proteomes" id="UP001174909">
    <property type="component" value="Unassembled WGS sequence"/>
</dbReference>
<keyword evidence="2 6" id="KW-0396">Initiation factor</keyword>
<dbReference type="SUPFAM" id="SSF55200">
    <property type="entry name" value="Translation initiation factor IF3, C-terminal domain"/>
    <property type="match status" value="1"/>
</dbReference>